<reference evidence="4" key="1">
    <citation type="submission" date="2017-04" db="EMBL/GenBank/DDBJ databases">
        <authorList>
            <person name="Varghese N."/>
            <person name="Submissions S."/>
        </authorList>
    </citation>
    <scope>NUCLEOTIDE SEQUENCE [LARGE SCALE GENOMIC DNA]</scope>
    <source>
        <strain evidence="4">DSM 12126</strain>
    </source>
</reference>
<dbReference type="EMBL" id="FWXT01000001">
    <property type="protein sequence ID" value="SMC36903.1"/>
    <property type="molecule type" value="Genomic_DNA"/>
</dbReference>
<organism evidence="3 4">
    <name type="scientific">Pedobacter africanus</name>
    <dbReference type="NCBI Taxonomy" id="151894"/>
    <lineage>
        <taxon>Bacteria</taxon>
        <taxon>Pseudomonadati</taxon>
        <taxon>Bacteroidota</taxon>
        <taxon>Sphingobacteriia</taxon>
        <taxon>Sphingobacteriales</taxon>
        <taxon>Sphingobacteriaceae</taxon>
        <taxon>Pedobacter</taxon>
    </lineage>
</organism>
<dbReference type="STRING" id="151894.SAMN04488524_0001"/>
<sequence length="927" mass="97880">MLNALRSDVLSSHRGKFCLGILVFLFFSLNVFAEGSRDLYPSGQINGSRAFLYCNTNTFHTSSWPFKTTGTHFVYAKIGEIIATGSSAQGINNGIIRITAPNGQVYASTSGSSTGRISDRAAELAGPRNGAAGDANRYIPFEVSVNIEGVWTVDFLPPGGETGDNNSTVPARSATDTWTQGTTSSGNPNVIAAWDVSVRFGTSWLIGRTYTNVLNLLLSNSSNTSSTAYYATHYVLTKDGRAYRVRTNGNQGIGFTFFSNSNGFAVNSIPTYKSLDLSEKADILPYTHDPRLPDAGNNVTHKIFYNKPNPDLPASAPMYISGVSGGTTWLKNTAVLPQITGLKVIGAEGTLGQVSRKGGNITFNSSTGGTYKITIPVPSGADRVIVGVASVGNNTVFWDGKDANGNYVPAGTSVSQLKTRLLSAEVHFPYIDMEVNPQGVIIELTDNTTDYNLQTGSADEGVYSSRVYWDDSNISGAGSASGTPNPVSNAVTGVSSLTNGHKWGVYDSNFASNGFGNNKSMDTWTYIQGSEESQPIAMVIKSSDLLVESITPTVDTYFTDQKVSYKIRVKNDGPSDISGSTFDFKAPTGYNISSVVPTIISGTGTVSNAAVSGSTYQSKVAMNNQTVIEFTVTGTVVVPLLNQPFEVEASILRPPDVTDPDATNPISAIPVDPHQECLNGSTIEGCNNIKYNTFNPQQFCIGSSIIPIVYTVGTIGGFPSFSTGMPSGLITTFDNTTNIVTLNGTPSQAGLFNFTIGTFGNERKKTTVLLSVNSNPVITSGPSDITICEGTNGSTTVVSSSSTDTYRWQYEGSSGWVDFVAANGVSDFGTATLTITNAPLVLDKVKIRVIVSSAAGCTTVSEVKTIIIYPLPPAPTVTASGLTTFCTGGSVTLTSSASTGNQWYRDGVLLAGETGQTYVANASGAYT</sequence>
<dbReference type="Proteomes" id="UP000192756">
    <property type="component" value="Unassembled WGS sequence"/>
</dbReference>
<accession>A0A1W1YLA9</accession>
<protein>
    <recommendedName>
        <fullName evidence="2">DUF11 domain-containing protein</fullName>
    </recommendedName>
</protein>
<keyword evidence="4" id="KW-1185">Reference proteome</keyword>
<dbReference type="InterPro" id="IPR001434">
    <property type="entry name" value="OmcB-like_DUF11"/>
</dbReference>
<feature type="compositionally biased region" description="Polar residues" evidence="1">
    <location>
        <begin position="163"/>
        <end position="183"/>
    </location>
</feature>
<evidence type="ECO:0000313" key="4">
    <source>
        <dbReference type="Proteomes" id="UP000192756"/>
    </source>
</evidence>
<evidence type="ECO:0000256" key="1">
    <source>
        <dbReference type="SAM" id="MobiDB-lite"/>
    </source>
</evidence>
<proteinExistence type="predicted"/>
<feature type="region of interest" description="Disordered" evidence="1">
    <location>
        <begin position="161"/>
        <end position="183"/>
    </location>
</feature>
<feature type="domain" description="DUF11" evidence="2">
    <location>
        <begin position="551"/>
        <end position="667"/>
    </location>
</feature>
<feature type="non-terminal residue" evidence="3">
    <location>
        <position position="927"/>
    </location>
</feature>
<dbReference type="Pfam" id="PF01345">
    <property type="entry name" value="DUF11"/>
    <property type="match status" value="1"/>
</dbReference>
<evidence type="ECO:0000313" key="3">
    <source>
        <dbReference type="EMBL" id="SMC36903.1"/>
    </source>
</evidence>
<name>A0A1W1YLA9_9SPHI</name>
<evidence type="ECO:0000259" key="2">
    <source>
        <dbReference type="Pfam" id="PF01345"/>
    </source>
</evidence>
<dbReference type="AlphaFoldDB" id="A0A1W1YLA9"/>
<gene>
    <name evidence="3" type="ORF">SAMN04488524_0001</name>
</gene>